<dbReference type="EMBL" id="OZ021738">
    <property type="protein sequence ID" value="CAK9319974.1"/>
    <property type="molecule type" value="Genomic_DNA"/>
</dbReference>
<evidence type="ECO:0000256" key="2">
    <source>
        <dbReference type="SAM" id="Phobius"/>
    </source>
</evidence>
<feature type="compositionally biased region" description="Polar residues" evidence="1">
    <location>
        <begin position="535"/>
        <end position="551"/>
    </location>
</feature>
<name>A0ABP0YHY3_9ROSI</name>
<reference evidence="3 4" key="1">
    <citation type="submission" date="2024-03" db="EMBL/GenBank/DDBJ databases">
        <authorList>
            <person name="Gkanogiannis A."/>
            <person name="Becerra Lopez-Lavalle L."/>
        </authorList>
    </citation>
    <scope>NUCLEOTIDE SEQUENCE [LARGE SCALE GENOMIC DNA]</scope>
</reference>
<feature type="region of interest" description="Disordered" evidence="1">
    <location>
        <begin position="504"/>
        <end position="551"/>
    </location>
</feature>
<dbReference type="Proteomes" id="UP001642487">
    <property type="component" value="Chromosome 4"/>
</dbReference>
<evidence type="ECO:0000313" key="4">
    <source>
        <dbReference type="Proteomes" id="UP001642487"/>
    </source>
</evidence>
<protein>
    <submittedName>
        <fullName evidence="3">Uncharacterized protein</fullName>
    </submittedName>
</protein>
<accession>A0ABP0YHY3</accession>
<sequence>MYGLDYYYREPKKLIEIKPPLSPLLFLSLFKLFFLFLFLKFFLGLKMVICLEEISESNREEAKEKGTMLSMANQWQKQSGSVLLQTNHSLSVTFLRNFNGVVLKLYQAPEVTRNFVTFHPSGSDLNLSLGLSQSTSLPRNNYSAKMLDWNNPSKVAENRSQIIRTLREVVKRVVVEFRLSSSPLNPCGRTNLDGVTEAVPVSFRPPSTSMDMVLPQKKRVTTLLIGETLVSFELPYNCPFHPDDLDELVEVERNEMAKTNSGEIIYNLPRYTFLQRLRGWRMERRQRINGRFDMYYHHLRSRKVFRSVAEVVNFFMYEVYPDKPSTKSKLGQPQFSGFKRERKGKKVAPLKRKIEEYESKKAREKWAPLLFDINENGDNKKEDNHHRHIPMFDLNDDHQKEEEEGEEDYYYEDQNLMCDVVGDNYNQDNETYDQKETVEKFLAEAYNNLMNLPNTNNNDDDAKKSKSFSFDINEKICEEEEKDDDANKQSVEEFLAEAYHNLTNYHKAQPTSQKGKEKRSSSSIEKPRRKKVKTFTPTSIPSFPNTPININSIPSEKITKTVEPMEMPKTASITDVQQNHFNFKEANGENNFISTDICESSVAAAMKANTSGSGGRGSSSAFYHMDECDLINHIPESSDMFDLAMFLAKNRGGNNAGF</sequence>
<proteinExistence type="predicted"/>
<evidence type="ECO:0000313" key="3">
    <source>
        <dbReference type="EMBL" id="CAK9319974.1"/>
    </source>
</evidence>
<keyword evidence="2" id="KW-1133">Transmembrane helix</keyword>
<evidence type="ECO:0000256" key="1">
    <source>
        <dbReference type="SAM" id="MobiDB-lite"/>
    </source>
</evidence>
<keyword evidence="2" id="KW-0472">Membrane</keyword>
<feature type="transmembrane region" description="Helical" evidence="2">
    <location>
        <begin position="21"/>
        <end position="43"/>
    </location>
</feature>
<feature type="compositionally biased region" description="Polar residues" evidence="1">
    <location>
        <begin position="504"/>
        <end position="513"/>
    </location>
</feature>
<keyword evidence="2" id="KW-0812">Transmembrane</keyword>
<organism evidence="3 4">
    <name type="scientific">Citrullus colocynthis</name>
    <name type="common">colocynth</name>
    <dbReference type="NCBI Taxonomy" id="252529"/>
    <lineage>
        <taxon>Eukaryota</taxon>
        <taxon>Viridiplantae</taxon>
        <taxon>Streptophyta</taxon>
        <taxon>Embryophyta</taxon>
        <taxon>Tracheophyta</taxon>
        <taxon>Spermatophyta</taxon>
        <taxon>Magnoliopsida</taxon>
        <taxon>eudicotyledons</taxon>
        <taxon>Gunneridae</taxon>
        <taxon>Pentapetalae</taxon>
        <taxon>rosids</taxon>
        <taxon>fabids</taxon>
        <taxon>Cucurbitales</taxon>
        <taxon>Cucurbitaceae</taxon>
        <taxon>Benincaseae</taxon>
        <taxon>Citrullus</taxon>
    </lineage>
</organism>
<gene>
    <name evidence="3" type="ORF">CITCOLO1_LOCUS12011</name>
</gene>
<keyword evidence="4" id="KW-1185">Reference proteome</keyword>